<evidence type="ECO:0000313" key="9">
    <source>
        <dbReference type="EMBL" id="WPG99210.1"/>
    </source>
</evidence>
<reference evidence="9 10" key="1">
    <citation type="submission" date="2023-11" db="EMBL/GenBank/DDBJ databases">
        <title>An acidophilic fungus is an integral part of prey digestion in a carnivorous sundew plant.</title>
        <authorList>
            <person name="Tsai I.J."/>
        </authorList>
    </citation>
    <scope>NUCLEOTIDE SEQUENCE [LARGE SCALE GENOMIC DNA]</scope>
    <source>
        <strain evidence="9">169a</strain>
    </source>
</reference>
<evidence type="ECO:0000256" key="3">
    <source>
        <dbReference type="ARBA" id="ARBA00022989"/>
    </source>
</evidence>
<accession>A0AAQ3R371</accession>
<keyword evidence="2 7" id="KW-0812">Transmembrane</keyword>
<sequence length="389" mass="43910">MSFAASTLQQSVSMVSEPAILATIWALFAASVVFFLTRVCVRKKHFNRLFADDYFALAGLLFLLANAVVTTLMLPPMFELLQVSVGLEASTPEFMTHASRYLKYQFTSTLLFWTCLWSVKFCFLFFYRRLTDRLKVYRRMWWAVTVFVTLGYIGSVITYPVACSSFRLRDCESNGFKDRSLFSLRFSTAVDVSSDFLIILLPVILLVRTKTSLQQKAGLFFVVILGVWVIVFSIVRIWFSNKRDEHPDISWLAVWSVIESSVAVIVAAVASYSVLLAKYTRPTSPATNRARHVAIESDPEKTQERADVAHITRPADAHITPGPGRVSQTQYALETQGEGDEEDTVSVFGWLVGDRREDLESHISHSEGTAATDVSQRRLLPKFGKYSKT</sequence>
<feature type="transmembrane region" description="Helical" evidence="7">
    <location>
        <begin position="219"/>
        <end position="239"/>
    </location>
</feature>
<evidence type="ECO:0000256" key="4">
    <source>
        <dbReference type="ARBA" id="ARBA00023136"/>
    </source>
</evidence>
<dbReference type="PANTHER" id="PTHR33048">
    <property type="entry name" value="PTH11-LIKE INTEGRAL MEMBRANE PROTEIN (AFU_ORTHOLOGUE AFUA_5G11245)"/>
    <property type="match status" value="1"/>
</dbReference>
<organism evidence="9 10">
    <name type="scientific">Acrodontium crateriforme</name>
    <dbReference type="NCBI Taxonomy" id="150365"/>
    <lineage>
        <taxon>Eukaryota</taxon>
        <taxon>Fungi</taxon>
        <taxon>Dikarya</taxon>
        <taxon>Ascomycota</taxon>
        <taxon>Pezizomycotina</taxon>
        <taxon>Dothideomycetes</taxon>
        <taxon>Dothideomycetidae</taxon>
        <taxon>Mycosphaerellales</taxon>
        <taxon>Teratosphaeriaceae</taxon>
        <taxon>Acrodontium</taxon>
    </lineage>
</organism>
<evidence type="ECO:0000256" key="7">
    <source>
        <dbReference type="SAM" id="Phobius"/>
    </source>
</evidence>
<feature type="transmembrane region" description="Helical" evidence="7">
    <location>
        <begin position="140"/>
        <end position="162"/>
    </location>
</feature>
<dbReference type="EMBL" id="CP138582">
    <property type="protein sequence ID" value="WPG99210.1"/>
    <property type="molecule type" value="Genomic_DNA"/>
</dbReference>
<keyword evidence="4 7" id="KW-0472">Membrane</keyword>
<feature type="transmembrane region" description="Helical" evidence="7">
    <location>
        <begin position="182"/>
        <end position="207"/>
    </location>
</feature>
<comment type="similarity">
    <text evidence="5">Belongs to the SAT4 family.</text>
</comment>
<feature type="transmembrane region" description="Helical" evidence="7">
    <location>
        <begin position="20"/>
        <end position="41"/>
    </location>
</feature>
<dbReference type="Proteomes" id="UP001303373">
    <property type="component" value="Chromosome 3"/>
</dbReference>
<dbReference type="InterPro" id="IPR052337">
    <property type="entry name" value="SAT4-like"/>
</dbReference>
<evidence type="ECO:0000256" key="2">
    <source>
        <dbReference type="ARBA" id="ARBA00022692"/>
    </source>
</evidence>
<evidence type="ECO:0000256" key="1">
    <source>
        <dbReference type="ARBA" id="ARBA00004141"/>
    </source>
</evidence>
<proteinExistence type="inferred from homology"/>
<evidence type="ECO:0000259" key="8">
    <source>
        <dbReference type="Pfam" id="PF20684"/>
    </source>
</evidence>
<dbReference type="InterPro" id="IPR049326">
    <property type="entry name" value="Rhodopsin_dom_fungi"/>
</dbReference>
<dbReference type="GO" id="GO:0016020">
    <property type="term" value="C:membrane"/>
    <property type="evidence" value="ECO:0007669"/>
    <property type="project" value="UniProtKB-SubCell"/>
</dbReference>
<evidence type="ECO:0000313" key="10">
    <source>
        <dbReference type="Proteomes" id="UP001303373"/>
    </source>
</evidence>
<feature type="transmembrane region" description="Helical" evidence="7">
    <location>
        <begin position="251"/>
        <end position="275"/>
    </location>
</feature>
<gene>
    <name evidence="9" type="ORF">R9X50_00202100</name>
</gene>
<protein>
    <recommendedName>
        <fullName evidence="8">Rhodopsin domain-containing protein</fullName>
    </recommendedName>
</protein>
<name>A0AAQ3R371_9PEZI</name>
<feature type="region of interest" description="Disordered" evidence="6">
    <location>
        <begin position="361"/>
        <end position="389"/>
    </location>
</feature>
<evidence type="ECO:0000256" key="5">
    <source>
        <dbReference type="ARBA" id="ARBA00038359"/>
    </source>
</evidence>
<keyword evidence="3 7" id="KW-1133">Transmembrane helix</keyword>
<feature type="domain" description="Rhodopsin" evidence="8">
    <location>
        <begin position="38"/>
        <end position="277"/>
    </location>
</feature>
<dbReference type="PANTHER" id="PTHR33048:SF162">
    <property type="entry name" value="SATRATOXIN BIOSYNTHESIS SC1 CLUSTER PROTEIN 4"/>
    <property type="match status" value="1"/>
</dbReference>
<feature type="transmembrane region" description="Helical" evidence="7">
    <location>
        <begin position="53"/>
        <end position="74"/>
    </location>
</feature>
<comment type="subcellular location">
    <subcellularLocation>
        <location evidence="1">Membrane</location>
        <topology evidence="1">Multi-pass membrane protein</topology>
    </subcellularLocation>
</comment>
<keyword evidence="10" id="KW-1185">Reference proteome</keyword>
<feature type="transmembrane region" description="Helical" evidence="7">
    <location>
        <begin position="110"/>
        <end position="128"/>
    </location>
</feature>
<evidence type="ECO:0000256" key="6">
    <source>
        <dbReference type="SAM" id="MobiDB-lite"/>
    </source>
</evidence>
<dbReference type="Pfam" id="PF20684">
    <property type="entry name" value="Fung_rhodopsin"/>
    <property type="match status" value="1"/>
</dbReference>
<dbReference type="AlphaFoldDB" id="A0AAQ3R371"/>